<dbReference type="GO" id="GO:0000270">
    <property type="term" value="P:peptidoglycan metabolic process"/>
    <property type="evidence" value="ECO:0007669"/>
    <property type="project" value="InterPro"/>
</dbReference>
<dbReference type="InterPro" id="IPR000189">
    <property type="entry name" value="Transglyc_AS"/>
</dbReference>
<dbReference type="EMBL" id="LAZR01007417">
    <property type="protein sequence ID" value="KKM85401.1"/>
    <property type="molecule type" value="Genomic_DNA"/>
</dbReference>
<feature type="region of interest" description="Disordered" evidence="1">
    <location>
        <begin position="47"/>
        <end position="95"/>
    </location>
</feature>
<dbReference type="Gene3D" id="1.10.530.10">
    <property type="match status" value="1"/>
</dbReference>
<dbReference type="GO" id="GO:0016020">
    <property type="term" value="C:membrane"/>
    <property type="evidence" value="ECO:0007669"/>
    <property type="project" value="InterPro"/>
</dbReference>
<dbReference type="FunFam" id="1.10.530.10:FF:000004">
    <property type="entry name" value="Membrane-bound lytic murein transglycosylase D"/>
    <property type="match status" value="1"/>
</dbReference>
<dbReference type="PANTHER" id="PTHR33734:SF22">
    <property type="entry name" value="MEMBRANE-BOUND LYTIC MUREIN TRANSGLYCOSYLASE D"/>
    <property type="match status" value="1"/>
</dbReference>
<dbReference type="CDD" id="cd16894">
    <property type="entry name" value="MltD-like"/>
    <property type="match status" value="1"/>
</dbReference>
<dbReference type="PROSITE" id="PS51782">
    <property type="entry name" value="LYSM"/>
    <property type="match status" value="3"/>
</dbReference>
<dbReference type="GO" id="GO:0008932">
    <property type="term" value="F:lytic endotransglycosylase activity"/>
    <property type="evidence" value="ECO:0007669"/>
    <property type="project" value="TreeGrafter"/>
</dbReference>
<feature type="domain" description="LysM" evidence="2">
    <location>
        <begin position="500"/>
        <end position="544"/>
    </location>
</feature>
<dbReference type="AlphaFoldDB" id="A0A0F9LDV0"/>
<evidence type="ECO:0000313" key="3">
    <source>
        <dbReference type="EMBL" id="KKM85401.1"/>
    </source>
</evidence>
<dbReference type="SUPFAM" id="SSF54106">
    <property type="entry name" value="LysM domain"/>
    <property type="match status" value="3"/>
</dbReference>
<dbReference type="InterPro" id="IPR018392">
    <property type="entry name" value="LysM"/>
</dbReference>
<dbReference type="PROSITE" id="PS00922">
    <property type="entry name" value="TRANSGLYCOSYLASE"/>
    <property type="match status" value="1"/>
</dbReference>
<evidence type="ECO:0000256" key="1">
    <source>
        <dbReference type="SAM" id="MobiDB-lite"/>
    </source>
</evidence>
<accession>A0A0F9LDV0</accession>
<evidence type="ECO:0000259" key="2">
    <source>
        <dbReference type="PROSITE" id="PS51782"/>
    </source>
</evidence>
<dbReference type="CDD" id="cd00118">
    <property type="entry name" value="LysM"/>
    <property type="match status" value="3"/>
</dbReference>
<name>A0A0F9LDV0_9ZZZZ</name>
<dbReference type="PANTHER" id="PTHR33734">
    <property type="entry name" value="LYSM DOMAIN-CONTAINING GPI-ANCHORED PROTEIN 2"/>
    <property type="match status" value="1"/>
</dbReference>
<dbReference type="Gene3D" id="3.10.350.10">
    <property type="entry name" value="LysM domain"/>
    <property type="match status" value="3"/>
</dbReference>
<dbReference type="Pfam" id="PF01464">
    <property type="entry name" value="SLT"/>
    <property type="match status" value="1"/>
</dbReference>
<comment type="caution">
    <text evidence="3">The sequence shown here is derived from an EMBL/GenBank/DDBJ whole genome shotgun (WGS) entry which is preliminary data.</text>
</comment>
<gene>
    <name evidence="3" type="ORF">LCGC14_1289400</name>
</gene>
<dbReference type="InterPro" id="IPR036779">
    <property type="entry name" value="LysM_dom_sf"/>
</dbReference>
<dbReference type="SUPFAM" id="SSF53955">
    <property type="entry name" value="Lysozyme-like"/>
    <property type="match status" value="1"/>
</dbReference>
<proteinExistence type="predicted"/>
<feature type="domain" description="LysM" evidence="2">
    <location>
        <begin position="374"/>
        <end position="417"/>
    </location>
</feature>
<dbReference type="SMART" id="SM00257">
    <property type="entry name" value="LysM"/>
    <property type="match status" value="3"/>
</dbReference>
<dbReference type="InterPro" id="IPR008258">
    <property type="entry name" value="Transglycosylase_SLT_dom_1"/>
</dbReference>
<protein>
    <recommendedName>
        <fullName evidence="2">LysM domain-containing protein</fullName>
    </recommendedName>
</protein>
<feature type="domain" description="LysM" evidence="2">
    <location>
        <begin position="443"/>
        <end position="487"/>
    </location>
</feature>
<dbReference type="InterPro" id="IPR023346">
    <property type="entry name" value="Lysozyme-like_dom_sf"/>
</dbReference>
<dbReference type="Pfam" id="PF01476">
    <property type="entry name" value="LysM"/>
    <property type="match status" value="3"/>
</dbReference>
<sequence length="549" mass="61551">MIYSETESKSSTIIGQMLIRMMIKIALMMFLSMLITSCSSLPEKSATAKKAAPISQANAKQKKRKMSSWEQAYDEPQELEPNTLAATSPPITLPPQPVSDVWERIREGFVISDYTSLQPESERQLRWFIDHHDYIDRVVERARPYLFHIANEVEKRNMPMEVALLPVVESAFKPMAYSHSHASGLWQFIPGTGQMYGLEQNWWYDGRRDVIESTRAALDYLEKLHNDFGDWQLALAAYNCGEGTVGRAIKKNERLGKPTDFWSLDLPRETSAYVPKLMAVSHLVKFPERYDIALSPILNKPYITQVNVGSQIDLAVAAKMAGITEKEIHRLNPAFNRWATSPDGPHKLVVPLANVAQFKQALAKAPSSARVQWARHQIRSGESLGVIANNYNTSVSEIKRANKLSSNIIRAGKHLLIPVAAEHVSQIALNHAQQSLKVPGKQTKYTVKAGDTWWNIARANKTDISSLAKQNNKSVKHILQPGEVLLIAATEDSDAASKSVNYTIKDGDSLWAISKKFKVSVADVREWNGLSDRALLQPGQNLTLYIDIR</sequence>
<organism evidence="3">
    <name type="scientific">marine sediment metagenome</name>
    <dbReference type="NCBI Taxonomy" id="412755"/>
    <lineage>
        <taxon>unclassified sequences</taxon>
        <taxon>metagenomes</taxon>
        <taxon>ecological metagenomes</taxon>
    </lineage>
</organism>
<reference evidence="3" key="1">
    <citation type="journal article" date="2015" name="Nature">
        <title>Complex archaea that bridge the gap between prokaryotes and eukaryotes.</title>
        <authorList>
            <person name="Spang A."/>
            <person name="Saw J.H."/>
            <person name="Jorgensen S.L."/>
            <person name="Zaremba-Niedzwiedzka K."/>
            <person name="Martijn J."/>
            <person name="Lind A.E."/>
            <person name="van Eijk R."/>
            <person name="Schleper C."/>
            <person name="Guy L."/>
            <person name="Ettema T.J."/>
        </authorList>
    </citation>
    <scope>NUCLEOTIDE SEQUENCE</scope>
</reference>